<dbReference type="InterPro" id="IPR005532">
    <property type="entry name" value="SUMF_dom"/>
</dbReference>
<dbReference type="SUPFAM" id="SSF56436">
    <property type="entry name" value="C-type lectin-like"/>
    <property type="match status" value="1"/>
</dbReference>
<accession>A0A8T7M4C3</accession>
<evidence type="ECO:0000256" key="7">
    <source>
        <dbReference type="SAM" id="Coils"/>
    </source>
</evidence>
<dbReference type="GO" id="GO:0005524">
    <property type="term" value="F:ATP binding"/>
    <property type="evidence" value="ECO:0007669"/>
    <property type="project" value="UniProtKB-UniRule"/>
</dbReference>
<dbReference type="GO" id="GO:0004674">
    <property type="term" value="F:protein serine/threonine kinase activity"/>
    <property type="evidence" value="ECO:0007669"/>
    <property type="project" value="UniProtKB-EC"/>
</dbReference>
<evidence type="ECO:0000256" key="1">
    <source>
        <dbReference type="ARBA" id="ARBA00012513"/>
    </source>
</evidence>
<dbReference type="Gene3D" id="1.10.510.10">
    <property type="entry name" value="Transferase(Phosphotransferase) domain 1"/>
    <property type="match status" value="1"/>
</dbReference>
<gene>
    <name evidence="10" type="ORF">HXX08_13670</name>
    <name evidence="11" type="ORF">OZ401_004907</name>
</gene>
<keyword evidence="4" id="KW-0418">Kinase</keyword>
<dbReference type="InterPro" id="IPR042095">
    <property type="entry name" value="SUMF_sf"/>
</dbReference>
<dbReference type="SMART" id="SM00220">
    <property type="entry name" value="S_TKc"/>
    <property type="match status" value="1"/>
</dbReference>
<dbReference type="InterPro" id="IPR000719">
    <property type="entry name" value="Prot_kinase_dom"/>
</dbReference>
<keyword evidence="2" id="KW-0808">Transferase</keyword>
<dbReference type="Proteomes" id="UP000521676">
    <property type="component" value="Unassembled WGS sequence"/>
</dbReference>
<feature type="compositionally biased region" description="Basic and acidic residues" evidence="8">
    <location>
        <begin position="1004"/>
        <end position="1018"/>
    </location>
</feature>
<evidence type="ECO:0000256" key="2">
    <source>
        <dbReference type="ARBA" id="ARBA00022679"/>
    </source>
</evidence>
<keyword evidence="7" id="KW-0175">Coiled coil</keyword>
<sequence>MAKFSEGEIVGSYVLKEKIGEGGWGEVWLARHPTLSNKAVAIKFLLHLREDMQERFKQEAVILDKLRENPHIITVEDIGEHRGISYFLMQYAPGGDLSDKIGSGMSPEVVGNYLKQIANALDFAHAQGIIHRDLKPSNILFDAAGSLLLSDFGIAHDGGKPLTDTNERLRTPEYCAPEQFKRAKDLSATVDIYALGAMTFQLLTGRLPFGGRPSKSIVALALEHLQSPVPPLSKYRMGLPSGLQVVIEKAMAKEASARYQSAKAFATAFEQVLVNEPPLLEDTEIITPPPIQEIKIITPPNESEQYGKYAEEFGNATAGFQAQLEYYEQAVNAVGESVLSKVFAVESRLVEEKLEKLENILRKCKALPRQSEIQGKVSKLEEIFIECKTDYEGINSLVNNRIRLDTRKQRASGLKERFKAAEEDYRKRLGTMTTQIEQGEEYLAELDKGVNTQLLRLSSSFKRTVESSILVVFEAIVEESGGEEDFGDMQRDYQELSKRYEEIQVRIKQVADRAEEVTARNKREKEQIGKAEELRLSMESVTAEMVKTLERFEGQIKSATGNATGLKEEYEREITGLSEGLKEAERRRGELAGLAQQGESIVVRSVLYEMLSSLEGGISRCRSSYERVAKLARERVEQQLRSEQAAAAQKQWAEEEWRLGEETAAQKQAVTAAMQEYRTAVEKPAGQAAGLEKIFRQKWERVTEGFTALGQLNTRCKELGKRVIEPGQKQRVNGLAEELERALSGYRQELAVLDGKAEAAVKVASEVTLLLEEIAMPSTTHARRAEIGDRLSAIGDTRKGVGVGKDGIPDIAWLAVTPGGKLDIKGTAFKRTAFEVQPFYIGQYQVTYAQYEAFVQARDGYQQWEWWQGYQPQKLYEQNQKGASNPRDSISWYQAVVYGRWLNKRMQGREFPNPSGSGSAMIIGKNAEVRLPTEWEWQWAAQGGQEARKYPWGAWQEGYANTDEAGLKRTMAVGLYPQGAAKCGAQDMSGNVWEWCLNKGEKPKEVAQDDSHDSRGMRGGDFSGNRADASCASRGYNIPYRDFSRVGFRLVVCSANAPL</sequence>
<dbReference type="PROSITE" id="PS00108">
    <property type="entry name" value="PROTEIN_KINASE_ST"/>
    <property type="match status" value="1"/>
</dbReference>
<evidence type="ECO:0000256" key="5">
    <source>
        <dbReference type="ARBA" id="ARBA00022840"/>
    </source>
</evidence>
<dbReference type="InterPro" id="IPR008271">
    <property type="entry name" value="Ser/Thr_kinase_AS"/>
</dbReference>
<evidence type="ECO:0000313" key="10">
    <source>
        <dbReference type="EMBL" id="NWJ46906.1"/>
    </source>
</evidence>
<evidence type="ECO:0000313" key="12">
    <source>
        <dbReference type="Proteomes" id="UP000521676"/>
    </source>
</evidence>
<feature type="region of interest" description="Disordered" evidence="8">
    <location>
        <begin position="1004"/>
        <end position="1023"/>
    </location>
</feature>
<evidence type="ECO:0000256" key="4">
    <source>
        <dbReference type="ARBA" id="ARBA00022777"/>
    </source>
</evidence>
<dbReference type="PANTHER" id="PTHR43289:SF6">
    <property type="entry name" value="SERINE_THREONINE-PROTEIN KINASE NEKL-3"/>
    <property type="match status" value="1"/>
</dbReference>
<evidence type="ECO:0000259" key="9">
    <source>
        <dbReference type="PROSITE" id="PS50011"/>
    </source>
</evidence>
<feature type="domain" description="Protein kinase" evidence="9">
    <location>
        <begin position="13"/>
        <end position="273"/>
    </location>
</feature>
<protein>
    <recommendedName>
        <fullName evidence="1">non-specific serine/threonine protein kinase</fullName>
        <ecNumber evidence="1">2.7.11.1</ecNumber>
    </recommendedName>
</protein>
<dbReference type="InterPro" id="IPR011009">
    <property type="entry name" value="Kinase-like_dom_sf"/>
</dbReference>
<dbReference type="Gene3D" id="3.90.1580.10">
    <property type="entry name" value="paralog of FGE (formylglycine-generating enzyme)"/>
    <property type="match status" value="1"/>
</dbReference>
<reference evidence="11" key="2">
    <citation type="journal article" date="2024" name="Nature">
        <title>Anoxygenic phototroph of the Chloroflexota uses a type I reaction centre.</title>
        <authorList>
            <person name="Tsuji J.M."/>
            <person name="Shaw N.A."/>
            <person name="Nagashima S."/>
            <person name="Venkiteswaran J.J."/>
            <person name="Schiff S.L."/>
            <person name="Watanabe T."/>
            <person name="Fukui M."/>
            <person name="Hanada S."/>
            <person name="Tank M."/>
            <person name="Neufeld J.D."/>
        </authorList>
    </citation>
    <scope>NUCLEOTIDE SEQUENCE</scope>
    <source>
        <strain evidence="11">L227-S17</strain>
        <plasmid evidence="11 13">unnamed1</plasmid>
    </source>
</reference>
<feature type="coiled-coil region" evidence="7">
    <location>
        <begin position="486"/>
        <end position="587"/>
    </location>
</feature>
<keyword evidence="3 6" id="KW-0547">Nucleotide-binding</keyword>
<dbReference type="PROSITE" id="PS00107">
    <property type="entry name" value="PROTEIN_KINASE_ATP"/>
    <property type="match status" value="1"/>
</dbReference>
<dbReference type="InterPro" id="IPR016187">
    <property type="entry name" value="CTDL_fold"/>
</dbReference>
<reference evidence="10 12" key="1">
    <citation type="submission" date="2020-06" db="EMBL/GenBank/DDBJ databases">
        <title>Anoxygenic phototrophic Chloroflexota member uses a Type I reaction center.</title>
        <authorList>
            <person name="Tsuji J.M."/>
            <person name="Shaw N.A."/>
            <person name="Nagashima S."/>
            <person name="Venkiteswaran J."/>
            <person name="Schiff S.L."/>
            <person name="Hanada S."/>
            <person name="Tank M."/>
            <person name="Neufeld J.D."/>
        </authorList>
    </citation>
    <scope>NUCLEOTIDE SEQUENCE [LARGE SCALE GENOMIC DNA]</scope>
    <source>
        <strain evidence="10">L227-S17</strain>
    </source>
</reference>
<dbReference type="EMBL" id="CP128401">
    <property type="protein sequence ID" value="WJW70101.1"/>
    <property type="molecule type" value="Genomic_DNA"/>
</dbReference>
<dbReference type="RefSeq" id="WP_341471982.1">
    <property type="nucleotide sequence ID" value="NZ_CP128401.1"/>
</dbReference>
<keyword evidence="13" id="KW-1185">Reference proteome</keyword>
<dbReference type="AlphaFoldDB" id="A0A8T7M4C3"/>
<evidence type="ECO:0000256" key="3">
    <source>
        <dbReference type="ARBA" id="ARBA00022741"/>
    </source>
</evidence>
<proteinExistence type="predicted"/>
<dbReference type="CDD" id="cd14014">
    <property type="entry name" value="STKc_PknB_like"/>
    <property type="match status" value="1"/>
</dbReference>
<dbReference type="EMBL" id="JACATZ010000001">
    <property type="protein sequence ID" value="NWJ46906.1"/>
    <property type="molecule type" value="Genomic_DNA"/>
</dbReference>
<evidence type="ECO:0000313" key="11">
    <source>
        <dbReference type="EMBL" id="WJW70101.1"/>
    </source>
</evidence>
<feature type="coiled-coil region" evidence="7">
    <location>
        <begin position="729"/>
        <end position="756"/>
    </location>
</feature>
<name>A0A8T7M4C3_9CHLR</name>
<keyword evidence="5 6" id="KW-0067">ATP-binding</keyword>
<keyword evidence="11" id="KW-0614">Plasmid</keyword>
<dbReference type="EC" id="2.7.11.1" evidence="1"/>
<dbReference type="Gene3D" id="3.30.200.20">
    <property type="entry name" value="Phosphorylase Kinase, domain 1"/>
    <property type="match status" value="1"/>
</dbReference>
<dbReference type="PANTHER" id="PTHR43289">
    <property type="entry name" value="MITOGEN-ACTIVATED PROTEIN KINASE KINASE KINASE 20-RELATED"/>
    <property type="match status" value="1"/>
</dbReference>
<dbReference type="Pfam" id="PF03781">
    <property type="entry name" value="FGE-sulfatase"/>
    <property type="match status" value="1"/>
</dbReference>
<evidence type="ECO:0000256" key="8">
    <source>
        <dbReference type="SAM" id="MobiDB-lite"/>
    </source>
</evidence>
<dbReference type="Proteomes" id="UP001431572">
    <property type="component" value="Plasmid unnamed1"/>
</dbReference>
<dbReference type="InterPro" id="IPR017441">
    <property type="entry name" value="Protein_kinase_ATP_BS"/>
</dbReference>
<evidence type="ECO:0000256" key="6">
    <source>
        <dbReference type="PROSITE-ProRule" id="PRU10141"/>
    </source>
</evidence>
<evidence type="ECO:0000313" key="13">
    <source>
        <dbReference type="Proteomes" id="UP001431572"/>
    </source>
</evidence>
<geneLocation type="plasmid" evidence="11 13">
    <name>unnamed1</name>
</geneLocation>
<feature type="binding site" evidence="6">
    <location>
        <position position="43"/>
    </location>
    <ligand>
        <name>ATP</name>
        <dbReference type="ChEBI" id="CHEBI:30616"/>
    </ligand>
</feature>
<dbReference type="Pfam" id="PF00069">
    <property type="entry name" value="Pkinase"/>
    <property type="match status" value="1"/>
</dbReference>
<organism evidence="10 12">
    <name type="scientific">Candidatus Chlorohelix allophototropha</name>
    <dbReference type="NCBI Taxonomy" id="3003348"/>
    <lineage>
        <taxon>Bacteria</taxon>
        <taxon>Bacillati</taxon>
        <taxon>Chloroflexota</taxon>
        <taxon>Chloroflexia</taxon>
        <taxon>Candidatus Chloroheliales</taxon>
        <taxon>Candidatus Chloroheliaceae</taxon>
        <taxon>Candidatus Chlorohelix</taxon>
    </lineage>
</organism>
<dbReference type="PROSITE" id="PS50011">
    <property type="entry name" value="PROTEIN_KINASE_DOM"/>
    <property type="match status" value="1"/>
</dbReference>
<dbReference type="SUPFAM" id="SSF56112">
    <property type="entry name" value="Protein kinase-like (PK-like)"/>
    <property type="match status" value="1"/>
</dbReference>